<dbReference type="PANTHER" id="PTHR11592:SF132">
    <property type="entry name" value="GLUTATHIONE PEROXIDASE 7, CHLOROPLASTIC-RELATED"/>
    <property type="match status" value="1"/>
</dbReference>
<dbReference type="EMBL" id="VFQX01000069">
    <property type="protein sequence ID" value="KAF0972253.1"/>
    <property type="molecule type" value="Genomic_DNA"/>
</dbReference>
<dbReference type="GO" id="GO:0004601">
    <property type="term" value="F:peroxidase activity"/>
    <property type="evidence" value="ECO:0007669"/>
    <property type="project" value="UniProtKB-KW"/>
</dbReference>
<dbReference type="RefSeq" id="XP_044556968.1">
    <property type="nucleotide sequence ID" value="XM_044713417.1"/>
</dbReference>
<dbReference type="VEuPathDB" id="AmoebaDB:FDP41_009457"/>
<dbReference type="SUPFAM" id="SSF52833">
    <property type="entry name" value="Thioredoxin-like"/>
    <property type="match status" value="1"/>
</dbReference>
<comment type="similarity">
    <text evidence="1">Belongs to the glutathione peroxidase family.</text>
</comment>
<dbReference type="PROSITE" id="PS51355">
    <property type="entry name" value="GLUTATHIONE_PEROXID_3"/>
    <property type="match status" value="1"/>
</dbReference>
<comment type="caution">
    <text evidence="4">The sequence shown here is derived from an EMBL/GenBank/DDBJ whole genome shotgun (WGS) entry which is preliminary data.</text>
</comment>
<keyword evidence="3" id="KW-0560">Oxidoreductase</keyword>
<evidence type="ECO:0000256" key="2">
    <source>
        <dbReference type="ARBA" id="ARBA00022559"/>
    </source>
</evidence>
<evidence type="ECO:0000313" key="4">
    <source>
        <dbReference type="EMBL" id="KAF0972253.1"/>
    </source>
</evidence>
<protein>
    <recommendedName>
        <fullName evidence="6">Thioredoxin domain-containing protein</fullName>
    </recommendedName>
</protein>
<dbReference type="GeneID" id="68116673"/>
<accession>A0A6A5AWI4</accession>
<dbReference type="InterPro" id="IPR000889">
    <property type="entry name" value="Glutathione_peroxidase"/>
</dbReference>
<evidence type="ECO:0000256" key="1">
    <source>
        <dbReference type="ARBA" id="ARBA00006926"/>
    </source>
</evidence>
<dbReference type="InterPro" id="IPR036249">
    <property type="entry name" value="Thioredoxin-like_sf"/>
</dbReference>
<evidence type="ECO:0000313" key="5">
    <source>
        <dbReference type="Proteomes" id="UP000444721"/>
    </source>
</evidence>
<dbReference type="Pfam" id="PF00255">
    <property type="entry name" value="GSHPx"/>
    <property type="match status" value="1"/>
</dbReference>
<dbReference type="VEuPathDB" id="AmoebaDB:NF0056710"/>
<organism evidence="4 5">
    <name type="scientific">Naegleria fowleri</name>
    <name type="common">Brain eating amoeba</name>
    <dbReference type="NCBI Taxonomy" id="5763"/>
    <lineage>
        <taxon>Eukaryota</taxon>
        <taxon>Discoba</taxon>
        <taxon>Heterolobosea</taxon>
        <taxon>Tetramitia</taxon>
        <taxon>Eutetramitia</taxon>
        <taxon>Vahlkampfiidae</taxon>
        <taxon>Naegleria</taxon>
    </lineage>
</organism>
<keyword evidence="5" id="KW-1185">Reference proteome</keyword>
<evidence type="ECO:0000256" key="3">
    <source>
        <dbReference type="ARBA" id="ARBA00023002"/>
    </source>
</evidence>
<evidence type="ECO:0008006" key="6">
    <source>
        <dbReference type="Google" id="ProtNLM"/>
    </source>
</evidence>
<proteinExistence type="inferred from homology"/>
<name>A0A6A5AWI4_NAEFO</name>
<dbReference type="Gene3D" id="3.40.30.10">
    <property type="entry name" value="Glutaredoxin"/>
    <property type="match status" value="1"/>
</dbReference>
<dbReference type="OrthoDB" id="446890at2759"/>
<dbReference type="Proteomes" id="UP000444721">
    <property type="component" value="Unassembled WGS sequence"/>
</dbReference>
<dbReference type="PANTHER" id="PTHR11592">
    <property type="entry name" value="GLUTATHIONE PEROXIDASE"/>
    <property type="match status" value="1"/>
</dbReference>
<gene>
    <name evidence="4" type="ORF">FDP41_009457</name>
</gene>
<dbReference type="VEuPathDB" id="AmoebaDB:NfTy_062400"/>
<dbReference type="OMA" id="KHQITHP"/>
<reference evidence="4 5" key="1">
    <citation type="journal article" date="2019" name="Sci. Rep.">
        <title>Nanopore sequencing improves the draft genome of the human pathogenic amoeba Naegleria fowleri.</title>
        <authorList>
            <person name="Liechti N."/>
            <person name="Schurch N."/>
            <person name="Bruggmann R."/>
            <person name="Wittwer M."/>
        </authorList>
    </citation>
    <scope>NUCLEOTIDE SEQUENCE [LARGE SCALE GENOMIC DNA]</scope>
    <source>
        <strain evidence="4 5">ATCC 30894</strain>
    </source>
</reference>
<keyword evidence="2" id="KW-0575">Peroxidase</keyword>
<dbReference type="GO" id="GO:0006979">
    <property type="term" value="P:response to oxidative stress"/>
    <property type="evidence" value="ECO:0007669"/>
    <property type="project" value="InterPro"/>
</dbReference>
<sequence>MGLKHTRCFSSTCSKFNAVVASSFYDLKAKDIDGNLVDFSLFKKKVCLIVNINEDELIRMSKDLNILAFPSTEKEVTHEHTPPQYNVDSILRQPKEAQEDIKQVIHDTFKVMSPIHLNTINEHEVFAFLKEKAEELEKKIARHPEQFEGEDVSVIQMFTKFLVNRKGQVVARFGRDVEPDQMNVWIEQLLAEKP</sequence>
<dbReference type="AlphaFoldDB" id="A0A6A5AWI4"/>